<dbReference type="Gene3D" id="3.20.20.70">
    <property type="entry name" value="Aldolase class I"/>
    <property type="match status" value="1"/>
</dbReference>
<evidence type="ECO:0000313" key="2">
    <source>
        <dbReference type="EMBL" id="SQC41063.1"/>
    </source>
</evidence>
<dbReference type="SUPFAM" id="SSF102114">
    <property type="entry name" value="Radical SAM enzymes"/>
    <property type="match status" value="1"/>
</dbReference>
<name>A0A2X3EX89_KLEPN</name>
<reference evidence="2 3" key="1">
    <citation type="submission" date="2018-06" db="EMBL/GenBank/DDBJ databases">
        <authorList>
            <consortium name="Pathogen Informatics"/>
            <person name="Doyle S."/>
        </authorList>
    </citation>
    <scope>NUCLEOTIDE SEQUENCE [LARGE SCALE GENOMIC DNA]</scope>
    <source>
        <strain evidence="2 3">NCTC9128</strain>
    </source>
</reference>
<accession>A0A2X3EX89</accession>
<comment type="cofactor">
    <cofactor evidence="1">
        <name>[4Fe-4S] cluster</name>
        <dbReference type="ChEBI" id="CHEBI:49883"/>
    </cofactor>
</comment>
<evidence type="ECO:0000313" key="3">
    <source>
        <dbReference type="Proteomes" id="UP000251088"/>
    </source>
</evidence>
<proteinExistence type="predicted"/>
<dbReference type="EMBL" id="UAWN01000016">
    <property type="protein sequence ID" value="SQC41063.1"/>
    <property type="molecule type" value="Genomic_DNA"/>
</dbReference>
<organism evidence="2 3">
    <name type="scientific">Klebsiella pneumoniae</name>
    <dbReference type="NCBI Taxonomy" id="573"/>
    <lineage>
        <taxon>Bacteria</taxon>
        <taxon>Pseudomonadati</taxon>
        <taxon>Pseudomonadota</taxon>
        <taxon>Gammaproteobacteria</taxon>
        <taxon>Enterobacterales</taxon>
        <taxon>Enterobacteriaceae</taxon>
        <taxon>Klebsiella/Raoultella group</taxon>
        <taxon>Klebsiella</taxon>
        <taxon>Klebsiella pneumoniae complex</taxon>
    </lineage>
</organism>
<sequence length="60" mass="6436">MGSVQLGFSGGEPLTRKDLPELIRAARDLGFYTNLITSGIGLTESKTGRLQRGRAGPYPD</sequence>
<dbReference type="InterPro" id="IPR013785">
    <property type="entry name" value="Aldolase_TIM"/>
</dbReference>
<dbReference type="InterPro" id="IPR058240">
    <property type="entry name" value="rSAM_sf"/>
</dbReference>
<protein>
    <submittedName>
        <fullName evidence="2">Coenzyme PQQ synthesis protein E</fullName>
    </submittedName>
</protein>
<dbReference type="AlphaFoldDB" id="A0A2X3EX89"/>
<evidence type="ECO:0000256" key="1">
    <source>
        <dbReference type="ARBA" id="ARBA00001966"/>
    </source>
</evidence>
<dbReference type="Proteomes" id="UP000251088">
    <property type="component" value="Unassembled WGS sequence"/>
</dbReference>
<gene>
    <name evidence="2" type="ORF">NCTC9128_07075</name>
</gene>